<evidence type="ECO:0000256" key="3">
    <source>
        <dbReference type="ARBA" id="ARBA00023015"/>
    </source>
</evidence>
<evidence type="ECO:0000256" key="4">
    <source>
        <dbReference type="ARBA" id="ARBA00023125"/>
    </source>
</evidence>
<evidence type="ECO:0000259" key="8">
    <source>
        <dbReference type="Pfam" id="PF02229"/>
    </source>
</evidence>
<keyword evidence="5" id="KW-0804">Transcription</keyword>
<evidence type="ECO:0000313" key="9">
    <source>
        <dbReference type="EMBL" id="CAI6335367.1"/>
    </source>
</evidence>
<dbReference type="Pfam" id="PF02229">
    <property type="entry name" value="PC4"/>
    <property type="match status" value="1"/>
</dbReference>
<dbReference type="OrthoDB" id="2505440at2759"/>
<dbReference type="EMBL" id="CAOQHR010000005">
    <property type="protein sequence ID" value="CAI6335367.1"/>
    <property type="molecule type" value="Genomic_DNA"/>
</dbReference>
<keyword evidence="10" id="KW-1185">Reference proteome</keyword>
<keyword evidence="3" id="KW-0805">Transcription regulation</keyword>
<evidence type="ECO:0000256" key="6">
    <source>
        <dbReference type="ARBA" id="ARBA00023242"/>
    </source>
</evidence>
<gene>
    <name evidence="9" type="ORF">PDIGIT_LOCUS8447</name>
</gene>
<proteinExistence type="inferred from homology"/>
<comment type="subcellular location">
    <subcellularLocation>
        <location evidence="1">Nucleus</location>
    </subcellularLocation>
</comment>
<dbReference type="GO" id="GO:0003677">
    <property type="term" value="F:DNA binding"/>
    <property type="evidence" value="ECO:0007669"/>
    <property type="project" value="UniProtKB-KW"/>
</dbReference>
<feature type="domain" description="Transcriptional coactivator p15 (PC4) C-terminal" evidence="8">
    <location>
        <begin position="71"/>
        <end position="119"/>
    </location>
</feature>
<accession>A0A9W4UI11</accession>
<dbReference type="GO" id="GO:0005634">
    <property type="term" value="C:nucleus"/>
    <property type="evidence" value="ECO:0007669"/>
    <property type="project" value="UniProtKB-SubCell"/>
</dbReference>
<dbReference type="InterPro" id="IPR003173">
    <property type="entry name" value="PC4_C"/>
</dbReference>
<evidence type="ECO:0000313" key="10">
    <source>
        <dbReference type="Proteomes" id="UP001152607"/>
    </source>
</evidence>
<keyword evidence="4" id="KW-0238">DNA-binding</keyword>
<dbReference type="PANTHER" id="PTHR13215">
    <property type="entry name" value="RNA POLYMERASE II TRANSCRIPTIONAL COACTIVATOR"/>
    <property type="match status" value="1"/>
</dbReference>
<sequence>MPPKQFARRGGGGSGFAKVSFPKKRSSPDSEDADSRPNKKSKGQTKDEIVPLVPKIEVDDDENKFVAIKANGTRRVTVSDFKGKTLVSIREYYEDAGGDMKPGKKGIALTIDQYNAFLAAAPLLESVLIKRKETVARPEYNGQSAVDKDAGGEDEEEVNEDEDEEE</sequence>
<keyword evidence="6" id="KW-0539">Nucleus</keyword>
<evidence type="ECO:0000256" key="1">
    <source>
        <dbReference type="ARBA" id="ARBA00004123"/>
    </source>
</evidence>
<dbReference type="InterPro" id="IPR045125">
    <property type="entry name" value="Sub1/Tcp4-like"/>
</dbReference>
<name>A0A9W4UI11_9PLEO</name>
<dbReference type="Gene3D" id="2.30.31.10">
    <property type="entry name" value="Transcriptional Coactivator Pc4, Chain A"/>
    <property type="match status" value="1"/>
</dbReference>
<reference evidence="9" key="1">
    <citation type="submission" date="2023-01" db="EMBL/GenBank/DDBJ databases">
        <authorList>
            <person name="Van Ghelder C."/>
            <person name="Rancurel C."/>
        </authorList>
    </citation>
    <scope>NUCLEOTIDE SEQUENCE</scope>
    <source>
        <strain evidence="9">CNCM I-4278</strain>
    </source>
</reference>
<comment type="caution">
    <text evidence="9">The sequence shown here is derived from an EMBL/GenBank/DDBJ whole genome shotgun (WGS) entry which is preliminary data.</text>
</comment>
<dbReference type="SUPFAM" id="SSF54447">
    <property type="entry name" value="ssDNA-binding transcriptional regulator domain"/>
    <property type="match status" value="1"/>
</dbReference>
<dbReference type="GO" id="GO:0060261">
    <property type="term" value="P:positive regulation of transcription initiation by RNA polymerase II"/>
    <property type="evidence" value="ECO:0007669"/>
    <property type="project" value="InterPro"/>
</dbReference>
<organism evidence="9 10">
    <name type="scientific">Periconia digitata</name>
    <dbReference type="NCBI Taxonomy" id="1303443"/>
    <lineage>
        <taxon>Eukaryota</taxon>
        <taxon>Fungi</taxon>
        <taxon>Dikarya</taxon>
        <taxon>Ascomycota</taxon>
        <taxon>Pezizomycotina</taxon>
        <taxon>Dothideomycetes</taxon>
        <taxon>Pleosporomycetidae</taxon>
        <taxon>Pleosporales</taxon>
        <taxon>Massarineae</taxon>
        <taxon>Periconiaceae</taxon>
        <taxon>Periconia</taxon>
    </lineage>
</organism>
<dbReference type="Proteomes" id="UP001152607">
    <property type="component" value="Unassembled WGS sequence"/>
</dbReference>
<dbReference type="AlphaFoldDB" id="A0A9W4UI11"/>
<feature type="region of interest" description="Disordered" evidence="7">
    <location>
        <begin position="138"/>
        <end position="166"/>
    </location>
</feature>
<evidence type="ECO:0000256" key="2">
    <source>
        <dbReference type="ARBA" id="ARBA00009001"/>
    </source>
</evidence>
<comment type="similarity">
    <text evidence="2">Belongs to the transcriptional coactivator PC4 family.</text>
</comment>
<evidence type="ECO:0000256" key="5">
    <source>
        <dbReference type="ARBA" id="ARBA00023163"/>
    </source>
</evidence>
<protein>
    <recommendedName>
        <fullName evidence="8">Transcriptional coactivator p15 (PC4) C-terminal domain-containing protein</fullName>
    </recommendedName>
</protein>
<feature type="region of interest" description="Disordered" evidence="7">
    <location>
        <begin position="1"/>
        <end position="50"/>
    </location>
</feature>
<feature type="compositionally biased region" description="Acidic residues" evidence="7">
    <location>
        <begin position="152"/>
        <end position="166"/>
    </location>
</feature>
<dbReference type="InterPro" id="IPR009044">
    <property type="entry name" value="ssDNA-bd_transcriptional_reg"/>
</dbReference>
<dbReference type="GO" id="GO:0003713">
    <property type="term" value="F:transcription coactivator activity"/>
    <property type="evidence" value="ECO:0007669"/>
    <property type="project" value="InterPro"/>
</dbReference>
<evidence type="ECO:0000256" key="7">
    <source>
        <dbReference type="SAM" id="MobiDB-lite"/>
    </source>
</evidence>